<dbReference type="InterPro" id="IPR029052">
    <property type="entry name" value="Metallo-depent_PP-like"/>
</dbReference>
<dbReference type="GO" id="GO:0046872">
    <property type="term" value="F:metal ion binding"/>
    <property type="evidence" value="ECO:0007669"/>
    <property type="project" value="UniProtKB-KW"/>
</dbReference>
<sequence length="171" mass="18747">MKIVVVSDNHGDRQIIEKIVDRYAGKVDGIFHCGDSEFQADDPLVAKLHIVVGNMDASSFATDETVTIGDEVVLLTHGHLQNVNGGLLTLELFARSKQATIALFGHTHQLGVTQDDGILLLNPGSISYPRGKYASIGGTYAVLSADQNQYDVQYYDRQLTPVKDLHFTFTK</sequence>
<dbReference type="InterPro" id="IPR000979">
    <property type="entry name" value="Phosphodiesterase_MJ0936/Vps29"/>
</dbReference>
<dbReference type="STRING" id="1423795.FD12_GL000506"/>
<evidence type="ECO:0000259" key="3">
    <source>
        <dbReference type="Pfam" id="PF12850"/>
    </source>
</evidence>
<dbReference type="OrthoDB" id="9800565at2"/>
<reference evidence="4 5" key="1">
    <citation type="submission" date="2019-07" db="EMBL/GenBank/DDBJ databases">
        <title>Whole genome shotgun sequence of Lactobacillus rapi NBRC 109618.</title>
        <authorList>
            <person name="Hosoyama A."/>
            <person name="Uohara A."/>
            <person name="Ohji S."/>
            <person name="Ichikawa N."/>
        </authorList>
    </citation>
    <scope>NUCLEOTIDE SEQUENCE [LARGE SCALE GENOMIC DNA]</scope>
    <source>
        <strain evidence="4 5">NBRC 109618</strain>
    </source>
</reference>
<name>A0A512PJQ8_9LACO</name>
<dbReference type="NCBIfam" id="TIGR00040">
    <property type="entry name" value="yfcE"/>
    <property type="match status" value="1"/>
</dbReference>
<dbReference type="CDD" id="cd00841">
    <property type="entry name" value="MPP_YfcE"/>
    <property type="match status" value="1"/>
</dbReference>
<organism evidence="4 5">
    <name type="scientific">Lentilactobacillus rapi</name>
    <dbReference type="NCBI Taxonomy" id="481723"/>
    <lineage>
        <taxon>Bacteria</taxon>
        <taxon>Bacillati</taxon>
        <taxon>Bacillota</taxon>
        <taxon>Bacilli</taxon>
        <taxon>Lactobacillales</taxon>
        <taxon>Lactobacillaceae</taxon>
        <taxon>Lentilactobacillus</taxon>
    </lineage>
</organism>
<keyword evidence="2" id="KW-0479">Metal-binding</keyword>
<dbReference type="Pfam" id="PF12850">
    <property type="entry name" value="Metallophos_2"/>
    <property type="match status" value="1"/>
</dbReference>
<dbReference type="EC" id="3.1.4.-" evidence="2"/>
<dbReference type="Proteomes" id="UP000321569">
    <property type="component" value="Unassembled WGS sequence"/>
</dbReference>
<evidence type="ECO:0000256" key="2">
    <source>
        <dbReference type="RuleBase" id="RU362039"/>
    </source>
</evidence>
<dbReference type="GO" id="GO:0016787">
    <property type="term" value="F:hydrolase activity"/>
    <property type="evidence" value="ECO:0007669"/>
    <property type="project" value="UniProtKB-UniRule"/>
</dbReference>
<protein>
    <recommendedName>
        <fullName evidence="2">Phosphoesterase</fullName>
        <ecNumber evidence="2">3.1.4.-</ecNumber>
    </recommendedName>
</protein>
<gene>
    <name evidence="4" type="ORF">LRA02_03040</name>
</gene>
<dbReference type="SUPFAM" id="SSF56300">
    <property type="entry name" value="Metallo-dependent phosphatases"/>
    <property type="match status" value="1"/>
</dbReference>
<comment type="caution">
    <text evidence="4">The sequence shown here is derived from an EMBL/GenBank/DDBJ whole genome shotgun (WGS) entry which is preliminary data.</text>
</comment>
<proteinExistence type="inferred from homology"/>
<dbReference type="PANTHER" id="PTHR11124">
    <property type="entry name" value="VACUOLAR SORTING PROTEIN VPS29"/>
    <property type="match status" value="1"/>
</dbReference>
<dbReference type="InterPro" id="IPR041802">
    <property type="entry name" value="MPP_YfcE"/>
</dbReference>
<feature type="domain" description="Calcineurin-like phosphoesterase" evidence="3">
    <location>
        <begin position="1"/>
        <end position="147"/>
    </location>
</feature>
<comment type="cofactor">
    <cofactor evidence="2">
        <name>a divalent metal cation</name>
        <dbReference type="ChEBI" id="CHEBI:60240"/>
    </cofactor>
</comment>
<evidence type="ECO:0000256" key="1">
    <source>
        <dbReference type="ARBA" id="ARBA00008950"/>
    </source>
</evidence>
<dbReference type="RefSeq" id="WP_054746569.1">
    <property type="nucleotide sequence ID" value="NZ_BKAM01000001.1"/>
</dbReference>
<comment type="similarity">
    <text evidence="1 2">Belongs to the metallophosphoesterase superfamily. YfcE family.</text>
</comment>
<dbReference type="InterPro" id="IPR024654">
    <property type="entry name" value="Calcineurin-like_PHP_lpxH"/>
</dbReference>
<accession>A0A512PJQ8</accession>
<dbReference type="Gene3D" id="3.60.21.10">
    <property type="match status" value="1"/>
</dbReference>
<dbReference type="EMBL" id="BKAM01000001">
    <property type="protein sequence ID" value="GEP71436.1"/>
    <property type="molecule type" value="Genomic_DNA"/>
</dbReference>
<evidence type="ECO:0000313" key="4">
    <source>
        <dbReference type="EMBL" id="GEP71436.1"/>
    </source>
</evidence>
<dbReference type="AlphaFoldDB" id="A0A512PJQ8"/>
<evidence type="ECO:0000313" key="5">
    <source>
        <dbReference type="Proteomes" id="UP000321569"/>
    </source>
</evidence>